<dbReference type="OMA" id="QLPMKPI"/>
<keyword evidence="8" id="KW-1185">Reference proteome</keyword>
<protein>
    <submittedName>
        <fullName evidence="7">Allene oxide synthase</fullName>
    </submittedName>
</protein>
<gene>
    <name evidence="7" type="ORF">ZOSMA_52G01020</name>
</gene>
<keyword evidence="3" id="KW-0479">Metal-binding</keyword>
<proteinExistence type="inferred from homology"/>
<evidence type="ECO:0000256" key="2">
    <source>
        <dbReference type="ARBA" id="ARBA00022617"/>
    </source>
</evidence>
<keyword evidence="4" id="KW-0408">Iron</keyword>
<dbReference type="PANTHER" id="PTHR24286:SF302">
    <property type="entry name" value="ALLENE OXIDE SYNTHASE 2"/>
    <property type="match status" value="1"/>
</dbReference>
<dbReference type="GO" id="GO:0019752">
    <property type="term" value="P:carboxylic acid metabolic process"/>
    <property type="evidence" value="ECO:0007669"/>
    <property type="project" value="UniProtKB-ARBA"/>
</dbReference>
<comment type="pathway">
    <text evidence="6">Lipid metabolism; oxylipin biosynthesis.</text>
</comment>
<dbReference type="Gene3D" id="1.10.630.10">
    <property type="entry name" value="Cytochrome P450"/>
    <property type="match status" value="1"/>
</dbReference>
<name>A0A0K9NXE0_ZOSMR</name>
<dbReference type="CDD" id="cd11071">
    <property type="entry name" value="CYP74"/>
    <property type="match status" value="1"/>
</dbReference>
<dbReference type="GO" id="GO:0020037">
    <property type="term" value="F:heme binding"/>
    <property type="evidence" value="ECO:0007669"/>
    <property type="project" value="InterPro"/>
</dbReference>
<dbReference type="AlphaFoldDB" id="A0A0K9NXE0"/>
<dbReference type="InterPro" id="IPR001128">
    <property type="entry name" value="Cyt_P450"/>
</dbReference>
<keyword evidence="2" id="KW-0349">Heme</keyword>
<dbReference type="SUPFAM" id="SSF48264">
    <property type="entry name" value="Cytochrome P450"/>
    <property type="match status" value="1"/>
</dbReference>
<dbReference type="STRING" id="29655.A0A0K9NXE0"/>
<evidence type="ECO:0000256" key="1">
    <source>
        <dbReference type="ARBA" id="ARBA00010617"/>
    </source>
</evidence>
<evidence type="ECO:0000256" key="4">
    <source>
        <dbReference type="ARBA" id="ARBA00023004"/>
    </source>
</evidence>
<dbReference type="FunFam" id="1.10.630.10:FF:000024">
    <property type="entry name" value="Allene oxide synthase, chloroplastic"/>
    <property type="match status" value="1"/>
</dbReference>
<dbReference type="GO" id="GO:0004497">
    <property type="term" value="F:monooxygenase activity"/>
    <property type="evidence" value="ECO:0000318"/>
    <property type="project" value="GO_Central"/>
</dbReference>
<evidence type="ECO:0000256" key="3">
    <source>
        <dbReference type="ARBA" id="ARBA00022723"/>
    </source>
</evidence>
<sequence length="369" mass="41263">MLSYLDPSEEKHTQVKTLLFRLLASRKNHVIPEFHKTYSALFENMELEIAKDGKSDFNVGNDRRGFEFLCMSFFGVSPSATDLGTTGPDKAAFWLLFQLHPLVSIGLPTILEEIFLHTFPLPPIFAKPNYNALYKYFSSAATHALDVAESIGLSREEACHNLLFITIFNAYGGIKIFFPGIMKCLAEADRSLHSRLASEIRSAVKEEGGEVTLAAIEKMELTKSVVYEALRINPPVKFQYGKAKVDMTIDSHDARYEVKKGEMLFGYQPFATKDERVFENAEKFVGDRFVGEEGKKLLKYVVWSNGPETEDTTVANKQCAGKNLVVLVGRLLVAELFLRYDTFTGKTESTISGLTVNVISVTSVTKASY</sequence>
<dbReference type="EMBL" id="LFYR01001488">
    <property type="protein sequence ID" value="KMZ61451.1"/>
    <property type="molecule type" value="Genomic_DNA"/>
</dbReference>
<organism evidence="7 8">
    <name type="scientific">Zostera marina</name>
    <name type="common">Eelgrass</name>
    <dbReference type="NCBI Taxonomy" id="29655"/>
    <lineage>
        <taxon>Eukaryota</taxon>
        <taxon>Viridiplantae</taxon>
        <taxon>Streptophyta</taxon>
        <taxon>Embryophyta</taxon>
        <taxon>Tracheophyta</taxon>
        <taxon>Spermatophyta</taxon>
        <taxon>Magnoliopsida</taxon>
        <taxon>Liliopsida</taxon>
        <taxon>Zosteraceae</taxon>
        <taxon>Zostera</taxon>
    </lineage>
</organism>
<reference evidence="8" key="1">
    <citation type="journal article" date="2016" name="Nature">
        <title>The genome of the seagrass Zostera marina reveals angiosperm adaptation to the sea.</title>
        <authorList>
            <person name="Olsen J.L."/>
            <person name="Rouze P."/>
            <person name="Verhelst B."/>
            <person name="Lin Y.-C."/>
            <person name="Bayer T."/>
            <person name="Collen J."/>
            <person name="Dattolo E."/>
            <person name="De Paoli E."/>
            <person name="Dittami S."/>
            <person name="Maumus F."/>
            <person name="Michel G."/>
            <person name="Kersting A."/>
            <person name="Lauritano C."/>
            <person name="Lohaus R."/>
            <person name="Toepel M."/>
            <person name="Tonon T."/>
            <person name="Vanneste K."/>
            <person name="Amirebrahimi M."/>
            <person name="Brakel J."/>
            <person name="Bostroem C."/>
            <person name="Chovatia M."/>
            <person name="Grimwood J."/>
            <person name="Jenkins J.W."/>
            <person name="Jueterbock A."/>
            <person name="Mraz A."/>
            <person name="Stam W.T."/>
            <person name="Tice H."/>
            <person name="Bornberg-Bauer E."/>
            <person name="Green P.J."/>
            <person name="Pearson G.A."/>
            <person name="Procaccini G."/>
            <person name="Duarte C.M."/>
            <person name="Schmutz J."/>
            <person name="Reusch T.B.H."/>
            <person name="Van de Peer Y."/>
        </authorList>
    </citation>
    <scope>NUCLEOTIDE SEQUENCE [LARGE SCALE GENOMIC DNA]</scope>
    <source>
        <strain evidence="8">cv. Finnish</strain>
    </source>
</reference>
<dbReference type="GO" id="GO:0016829">
    <property type="term" value="F:lyase activity"/>
    <property type="evidence" value="ECO:0007669"/>
    <property type="project" value="UniProtKB-KW"/>
</dbReference>
<keyword evidence="5" id="KW-0456">Lyase</keyword>
<comment type="similarity">
    <text evidence="1">Belongs to the cytochrome P450 family.</text>
</comment>
<dbReference type="InterPro" id="IPR036396">
    <property type="entry name" value="Cyt_P450_sf"/>
</dbReference>
<evidence type="ECO:0000256" key="5">
    <source>
        <dbReference type="ARBA" id="ARBA00023239"/>
    </source>
</evidence>
<dbReference type="OrthoDB" id="2789670at2759"/>
<evidence type="ECO:0000313" key="8">
    <source>
        <dbReference type="Proteomes" id="UP000036987"/>
    </source>
</evidence>
<dbReference type="Proteomes" id="UP000036987">
    <property type="component" value="Unassembled WGS sequence"/>
</dbReference>
<dbReference type="Pfam" id="PF00067">
    <property type="entry name" value="p450"/>
    <property type="match status" value="1"/>
</dbReference>
<dbReference type="PANTHER" id="PTHR24286">
    <property type="entry name" value="CYTOCHROME P450 26"/>
    <property type="match status" value="1"/>
</dbReference>
<comment type="caution">
    <text evidence="7">The sequence shown here is derived from an EMBL/GenBank/DDBJ whole genome shotgun (WGS) entry which is preliminary data.</text>
</comment>
<dbReference type="GO" id="GO:0016705">
    <property type="term" value="F:oxidoreductase activity, acting on paired donors, with incorporation or reduction of molecular oxygen"/>
    <property type="evidence" value="ECO:0007669"/>
    <property type="project" value="InterPro"/>
</dbReference>
<evidence type="ECO:0000313" key="7">
    <source>
        <dbReference type="EMBL" id="KMZ61451.1"/>
    </source>
</evidence>
<accession>A0A0K9NXE0</accession>
<dbReference type="GO" id="GO:0005506">
    <property type="term" value="F:iron ion binding"/>
    <property type="evidence" value="ECO:0007669"/>
    <property type="project" value="InterPro"/>
</dbReference>
<evidence type="ECO:0000256" key="6">
    <source>
        <dbReference type="ARBA" id="ARBA00060657"/>
    </source>
</evidence>